<evidence type="ECO:0000313" key="4">
    <source>
        <dbReference type="Proteomes" id="UP001174909"/>
    </source>
</evidence>
<evidence type="ECO:0000256" key="1">
    <source>
        <dbReference type="SAM" id="MobiDB-lite"/>
    </source>
</evidence>
<feature type="domain" description="Transcription factor TFIIE alpha subunit C-terminal" evidence="2">
    <location>
        <begin position="95"/>
        <end position="170"/>
    </location>
</feature>
<name>A0AA35S880_GEOBA</name>
<gene>
    <name evidence="3" type="ORF">GBAR_LOCUS14615</name>
</gene>
<organism evidence="3 4">
    <name type="scientific">Geodia barretti</name>
    <name type="common">Barrett's horny sponge</name>
    <dbReference type="NCBI Taxonomy" id="519541"/>
    <lineage>
        <taxon>Eukaryota</taxon>
        <taxon>Metazoa</taxon>
        <taxon>Porifera</taxon>
        <taxon>Demospongiae</taxon>
        <taxon>Heteroscleromorpha</taxon>
        <taxon>Tetractinellida</taxon>
        <taxon>Astrophorina</taxon>
        <taxon>Geodiidae</taxon>
        <taxon>Geodia</taxon>
    </lineage>
</organism>
<accession>A0AA35S880</accession>
<feature type="compositionally biased region" description="Polar residues" evidence="1">
    <location>
        <begin position="28"/>
        <end position="37"/>
    </location>
</feature>
<protein>
    <recommendedName>
        <fullName evidence="2">Transcription factor TFIIE alpha subunit C-terminal domain-containing protein</fullName>
    </recommendedName>
</protein>
<dbReference type="EMBL" id="CASHTH010002136">
    <property type="protein sequence ID" value="CAI8025265.1"/>
    <property type="molecule type" value="Genomic_DNA"/>
</dbReference>
<dbReference type="Proteomes" id="UP001174909">
    <property type="component" value="Unassembled WGS sequence"/>
</dbReference>
<reference evidence="3" key="1">
    <citation type="submission" date="2023-03" db="EMBL/GenBank/DDBJ databases">
        <authorList>
            <person name="Steffen K."/>
            <person name="Cardenas P."/>
        </authorList>
    </citation>
    <scope>NUCLEOTIDE SEQUENCE</scope>
</reference>
<feature type="region of interest" description="Disordered" evidence="1">
    <location>
        <begin position="1"/>
        <end position="49"/>
    </location>
</feature>
<evidence type="ECO:0000313" key="3">
    <source>
        <dbReference type="EMBL" id="CAI8025265.1"/>
    </source>
</evidence>
<feature type="compositionally biased region" description="Low complexity" evidence="1">
    <location>
        <begin position="76"/>
        <end position="90"/>
    </location>
</feature>
<feature type="region of interest" description="Disordered" evidence="1">
    <location>
        <begin position="64"/>
        <end position="133"/>
    </location>
</feature>
<evidence type="ECO:0000259" key="2">
    <source>
        <dbReference type="Pfam" id="PF11521"/>
    </source>
</evidence>
<proteinExistence type="predicted"/>
<dbReference type="AlphaFoldDB" id="A0AA35S880"/>
<comment type="caution">
    <text evidence="3">The sequence shown here is derived from an EMBL/GenBank/DDBJ whole genome shotgun (WGS) entry which is preliminary data.</text>
</comment>
<dbReference type="Pfam" id="PF11521">
    <property type="entry name" value="TFIIE-A_C"/>
    <property type="match status" value="1"/>
</dbReference>
<keyword evidence="4" id="KW-1185">Reference proteome</keyword>
<dbReference type="InterPro" id="IPR021600">
    <property type="entry name" value="TFIIE_asu_C"/>
</dbReference>
<feature type="compositionally biased region" description="Gly residues" evidence="1">
    <location>
        <begin position="66"/>
        <end position="75"/>
    </location>
</feature>
<sequence>MLQAAAKDVPEWMKYSTVHPSGDHAQDPASTDQLSDTVKTDAPSSALLPDQQIMNELLLHEAGLGALPGGLGGAGPSTASSSSKSPTPGGELHRESSSSEGEEEEKGGWAPAQAIPENSGDESSDEEFTMKVGGREVALNEVTDEMVANMTAEERQTYTTLCQQAMSQLY</sequence>
<dbReference type="Gene3D" id="6.10.140.1250">
    <property type="match status" value="1"/>
</dbReference>